<dbReference type="AlphaFoldDB" id="A0A7S1K7K8"/>
<keyword evidence="1" id="KW-1133">Transmembrane helix</keyword>
<proteinExistence type="predicted"/>
<gene>
    <name evidence="2" type="ORF">VBRA1451_LOCUS20714</name>
</gene>
<feature type="transmembrane region" description="Helical" evidence="1">
    <location>
        <begin position="60"/>
        <end position="93"/>
    </location>
</feature>
<sequence>MIDTATRSCHVQNMYSLSHETTQSTNSLNPTTDGCGMGNGLLSHITLAHRNPLHDELVDLLLPIGVLMVIVLVWIAILLLVVFFGIHLVLVALPLGGSGRLVNVVGKSLGAVCECGLHNGRGAKRCDAEEK</sequence>
<keyword evidence="1" id="KW-0812">Transmembrane</keyword>
<keyword evidence="1" id="KW-0472">Membrane</keyword>
<organism evidence="2">
    <name type="scientific">Vitrella brassicaformis</name>
    <dbReference type="NCBI Taxonomy" id="1169539"/>
    <lineage>
        <taxon>Eukaryota</taxon>
        <taxon>Sar</taxon>
        <taxon>Alveolata</taxon>
        <taxon>Colpodellida</taxon>
        <taxon>Vitrellaceae</taxon>
        <taxon>Vitrella</taxon>
    </lineage>
</organism>
<dbReference type="EMBL" id="HBGB01035124">
    <property type="protein sequence ID" value="CAD9065643.1"/>
    <property type="molecule type" value="Transcribed_RNA"/>
</dbReference>
<protein>
    <submittedName>
        <fullName evidence="2">Uncharacterized protein</fullName>
    </submittedName>
</protein>
<reference evidence="2" key="1">
    <citation type="submission" date="2021-01" db="EMBL/GenBank/DDBJ databases">
        <authorList>
            <person name="Corre E."/>
            <person name="Pelletier E."/>
            <person name="Niang G."/>
            <person name="Scheremetjew M."/>
            <person name="Finn R."/>
            <person name="Kale V."/>
            <person name="Holt S."/>
            <person name="Cochrane G."/>
            <person name="Meng A."/>
            <person name="Brown T."/>
            <person name="Cohen L."/>
        </authorList>
    </citation>
    <scope>NUCLEOTIDE SEQUENCE</scope>
    <source>
        <strain evidence="2">CCMP3346</strain>
    </source>
</reference>
<accession>A0A7S1K7K8</accession>
<name>A0A7S1K7K8_9ALVE</name>
<evidence type="ECO:0000256" key="1">
    <source>
        <dbReference type="SAM" id="Phobius"/>
    </source>
</evidence>
<evidence type="ECO:0000313" key="2">
    <source>
        <dbReference type="EMBL" id="CAD9065643.1"/>
    </source>
</evidence>